<evidence type="ECO:0000256" key="1">
    <source>
        <dbReference type="ARBA" id="ARBA00022723"/>
    </source>
</evidence>
<keyword evidence="3" id="KW-0408">Iron</keyword>
<accession>A0ABQ1JBI0</accession>
<sequence>MTRIIQVADIHFGTEDPTALEAFQYAAEAIGADAMAVCGDLTQRGKRSEFRAARQWLDSFSMPKVVVAGNHDTPLLNLYERVVSPFERHDRHFEDVSGPAVLDRVKLVGLNTSRGWQTRGNWAEGSVDLEDLEEAISDIAPLDGKYGFLVCHHPFLSPPDAPMRTATRRGRRASRRLAQSGINFLLTGHVHSPSVTVVDHKKQSYVAVSAGTLSTRLRNHPASFNLIDVSGDMCQVTVFTLQGDHFVPAKPHALTPEATASDTHVEIDSEAG</sequence>
<gene>
    <name evidence="6" type="ORF">GCM10011503_08540</name>
</gene>
<keyword evidence="1" id="KW-0479">Metal-binding</keyword>
<evidence type="ECO:0000259" key="5">
    <source>
        <dbReference type="Pfam" id="PF00149"/>
    </source>
</evidence>
<dbReference type="InterPro" id="IPR050884">
    <property type="entry name" value="CNP_phosphodiesterase-III"/>
</dbReference>
<evidence type="ECO:0000256" key="4">
    <source>
        <dbReference type="ARBA" id="ARBA00025742"/>
    </source>
</evidence>
<evidence type="ECO:0000313" key="6">
    <source>
        <dbReference type="EMBL" id="GGB62184.1"/>
    </source>
</evidence>
<organism evidence="6 7">
    <name type="scientific">Henriciella pelagia</name>
    <dbReference type="NCBI Taxonomy" id="1977912"/>
    <lineage>
        <taxon>Bacteria</taxon>
        <taxon>Pseudomonadati</taxon>
        <taxon>Pseudomonadota</taxon>
        <taxon>Alphaproteobacteria</taxon>
        <taxon>Hyphomonadales</taxon>
        <taxon>Hyphomonadaceae</taxon>
        <taxon>Henriciella</taxon>
    </lineage>
</organism>
<dbReference type="Gene3D" id="3.60.21.10">
    <property type="match status" value="1"/>
</dbReference>
<dbReference type="InterPro" id="IPR004843">
    <property type="entry name" value="Calcineurin-like_PHP"/>
</dbReference>
<evidence type="ECO:0000256" key="3">
    <source>
        <dbReference type="ARBA" id="ARBA00023004"/>
    </source>
</evidence>
<reference evidence="7" key="1">
    <citation type="journal article" date="2019" name="Int. J. Syst. Evol. Microbiol.">
        <title>The Global Catalogue of Microorganisms (GCM) 10K type strain sequencing project: providing services to taxonomists for standard genome sequencing and annotation.</title>
        <authorList>
            <consortium name="The Broad Institute Genomics Platform"/>
            <consortium name="The Broad Institute Genome Sequencing Center for Infectious Disease"/>
            <person name="Wu L."/>
            <person name="Ma J."/>
        </authorList>
    </citation>
    <scope>NUCLEOTIDE SEQUENCE [LARGE SCALE GENOMIC DNA]</scope>
    <source>
        <strain evidence="7">CGMCC 1.15928</strain>
    </source>
</reference>
<dbReference type="RefSeq" id="WP_084394276.1">
    <property type="nucleotide sequence ID" value="NZ_BMKF01000001.1"/>
</dbReference>
<dbReference type="SUPFAM" id="SSF56300">
    <property type="entry name" value="Metallo-dependent phosphatases"/>
    <property type="match status" value="1"/>
</dbReference>
<dbReference type="InterPro" id="IPR029052">
    <property type="entry name" value="Metallo-depent_PP-like"/>
</dbReference>
<dbReference type="Proteomes" id="UP000628854">
    <property type="component" value="Unassembled WGS sequence"/>
</dbReference>
<keyword evidence="7" id="KW-1185">Reference proteome</keyword>
<proteinExistence type="inferred from homology"/>
<comment type="caution">
    <text evidence="6">The sequence shown here is derived from an EMBL/GenBank/DDBJ whole genome shotgun (WGS) entry which is preliminary data.</text>
</comment>
<evidence type="ECO:0000256" key="2">
    <source>
        <dbReference type="ARBA" id="ARBA00022801"/>
    </source>
</evidence>
<dbReference type="EMBL" id="BMKF01000001">
    <property type="protein sequence ID" value="GGB62184.1"/>
    <property type="molecule type" value="Genomic_DNA"/>
</dbReference>
<feature type="domain" description="Calcineurin-like phosphoesterase" evidence="5">
    <location>
        <begin position="3"/>
        <end position="193"/>
    </location>
</feature>
<keyword evidence="2" id="KW-0378">Hydrolase</keyword>
<protein>
    <submittedName>
        <fullName evidence="6">Metallophosphoesterase</fullName>
    </submittedName>
</protein>
<name>A0ABQ1JBI0_9PROT</name>
<comment type="similarity">
    <text evidence="4">Belongs to the cyclic nucleotide phosphodiesterase class-III family.</text>
</comment>
<dbReference type="PANTHER" id="PTHR42988:SF2">
    <property type="entry name" value="CYCLIC NUCLEOTIDE PHOSPHODIESTERASE CBUA0032-RELATED"/>
    <property type="match status" value="1"/>
</dbReference>
<evidence type="ECO:0000313" key="7">
    <source>
        <dbReference type="Proteomes" id="UP000628854"/>
    </source>
</evidence>
<dbReference type="Pfam" id="PF00149">
    <property type="entry name" value="Metallophos"/>
    <property type="match status" value="1"/>
</dbReference>
<dbReference type="PANTHER" id="PTHR42988">
    <property type="entry name" value="PHOSPHOHYDROLASE"/>
    <property type="match status" value="1"/>
</dbReference>